<gene>
    <name evidence="7" type="ORF">STAS_12337</name>
</gene>
<comment type="subcellular location">
    <subcellularLocation>
        <location evidence="1">Nucleus</location>
    </subcellularLocation>
</comment>
<feature type="compositionally biased region" description="Basic and acidic residues" evidence="5">
    <location>
        <begin position="72"/>
        <end position="83"/>
    </location>
</feature>
<feature type="region of interest" description="Disordered" evidence="5">
    <location>
        <begin position="35"/>
        <end position="83"/>
    </location>
</feature>
<accession>A0A5A7PTP2</accession>
<dbReference type="AlphaFoldDB" id="A0A5A7PTP2"/>
<dbReference type="InterPro" id="IPR001494">
    <property type="entry name" value="Importin-beta_N"/>
</dbReference>
<organism evidence="7 8">
    <name type="scientific">Striga asiatica</name>
    <name type="common">Asiatic witchweed</name>
    <name type="synonym">Buchnera asiatica</name>
    <dbReference type="NCBI Taxonomy" id="4170"/>
    <lineage>
        <taxon>Eukaryota</taxon>
        <taxon>Viridiplantae</taxon>
        <taxon>Streptophyta</taxon>
        <taxon>Embryophyta</taxon>
        <taxon>Tracheophyta</taxon>
        <taxon>Spermatophyta</taxon>
        <taxon>Magnoliopsida</taxon>
        <taxon>eudicotyledons</taxon>
        <taxon>Gunneridae</taxon>
        <taxon>Pentapetalae</taxon>
        <taxon>asterids</taxon>
        <taxon>lamiids</taxon>
        <taxon>Lamiales</taxon>
        <taxon>Orobanchaceae</taxon>
        <taxon>Buchnereae</taxon>
        <taxon>Striga</taxon>
    </lineage>
</organism>
<evidence type="ECO:0000313" key="8">
    <source>
        <dbReference type="Proteomes" id="UP000325081"/>
    </source>
</evidence>
<feature type="domain" description="Importin N-terminal" evidence="6">
    <location>
        <begin position="115"/>
        <end position="179"/>
    </location>
</feature>
<dbReference type="PANTHER" id="PTHR10997">
    <property type="entry name" value="IMPORTIN-7, 8, 11"/>
    <property type="match status" value="1"/>
</dbReference>
<dbReference type="OrthoDB" id="431626at2759"/>
<feature type="compositionally biased region" description="Low complexity" evidence="5">
    <location>
        <begin position="56"/>
        <end position="67"/>
    </location>
</feature>
<dbReference type="EMBL" id="BKCP01005072">
    <property type="protein sequence ID" value="GER36021.1"/>
    <property type="molecule type" value="Genomic_DNA"/>
</dbReference>
<keyword evidence="3" id="KW-0653">Protein transport</keyword>
<sequence>MDILKQELLKERQRLAEDVGDKEFFMHSRLRNETESKYLHRQKQSNLDQHQNDPASSSSSSNPSSKPKIPKSKPEPSSKSLAEEQKGALDYLSVGMDQDQDQQWNINCSNASLESSQPGYDVALARFAAQQECVLEMRHLAAVLLEQFIREHWNEDEGGFEYPNEKAAVKGLLLALLDDPSKEIRTAVSVAVSAIARYDWPELVPFLLTLISDKSKLNGVHGALLCLSLLSSDMDDKMVPQLVPDLFPCLHQMMSSPQIYDKSLRSKALSLIYNCTSMSGVYEMETTALMEQMLIPWMKRFSSILLEPVPSEDPGDWSIRKEVLKCLNQFIQNFPNITQTYFAVIWETFGSTLEVYERSAIAGGEDSYDDRYDSDGAEQSLESFVIQLFKFLLAATGSPRFVKVVMNNVYELVYCTIGFLQMTEKQVHSWSRDANKYVAKEDNTIYCRVYGALLLQDVVSKCGTEGIKAVMESVEMRINESQEAKDSGSPGWWRLREAALYALAALASVPEQLLLDEVEVSGSTVGAMLWKILSDDMAEGFHDYPLLCARLFSTAARFSSMMNNQVKDDFVCAAIKTIVMDVPPLVKFCACRALSQFLPDAMTGIVQVSTVDLFSSLIGLLKNASAETMHLVLETLQAAVAAVYAIKLQV</sequence>
<dbReference type="Pfam" id="PF25018">
    <property type="entry name" value="HEAT_IPO9_c"/>
    <property type="match status" value="1"/>
</dbReference>
<dbReference type="InterPro" id="IPR056840">
    <property type="entry name" value="HEAT_IPO9_central"/>
</dbReference>
<evidence type="ECO:0000313" key="7">
    <source>
        <dbReference type="EMBL" id="GER36021.1"/>
    </source>
</evidence>
<dbReference type="InterPro" id="IPR011989">
    <property type="entry name" value="ARM-like"/>
</dbReference>
<dbReference type="Proteomes" id="UP000325081">
    <property type="component" value="Unassembled WGS sequence"/>
</dbReference>
<reference evidence="8" key="1">
    <citation type="journal article" date="2019" name="Curr. Biol.">
        <title>Genome Sequence of Striga asiatica Provides Insight into the Evolution of Plant Parasitism.</title>
        <authorList>
            <person name="Yoshida S."/>
            <person name="Kim S."/>
            <person name="Wafula E.K."/>
            <person name="Tanskanen J."/>
            <person name="Kim Y.M."/>
            <person name="Honaas L."/>
            <person name="Yang Z."/>
            <person name="Spallek T."/>
            <person name="Conn C.E."/>
            <person name="Ichihashi Y."/>
            <person name="Cheong K."/>
            <person name="Cui S."/>
            <person name="Der J.P."/>
            <person name="Gundlach H."/>
            <person name="Jiao Y."/>
            <person name="Hori C."/>
            <person name="Ishida J.K."/>
            <person name="Kasahara H."/>
            <person name="Kiba T."/>
            <person name="Kim M.S."/>
            <person name="Koo N."/>
            <person name="Laohavisit A."/>
            <person name="Lee Y.H."/>
            <person name="Lumba S."/>
            <person name="McCourt P."/>
            <person name="Mortimer J.C."/>
            <person name="Mutuku J.M."/>
            <person name="Nomura T."/>
            <person name="Sasaki-Sekimoto Y."/>
            <person name="Seto Y."/>
            <person name="Wang Y."/>
            <person name="Wakatake T."/>
            <person name="Sakakibara H."/>
            <person name="Demura T."/>
            <person name="Yamaguchi S."/>
            <person name="Yoneyama K."/>
            <person name="Manabe R.I."/>
            <person name="Nelson D.C."/>
            <person name="Schulman A.H."/>
            <person name="Timko M.P."/>
            <person name="dePamphilis C.W."/>
            <person name="Choi D."/>
            <person name="Shirasu K."/>
        </authorList>
    </citation>
    <scope>NUCLEOTIDE SEQUENCE [LARGE SCALE GENOMIC DNA]</scope>
    <source>
        <strain evidence="8">cv. UVA1</strain>
    </source>
</reference>
<dbReference type="GO" id="GO:0005829">
    <property type="term" value="C:cytosol"/>
    <property type="evidence" value="ECO:0007669"/>
    <property type="project" value="TreeGrafter"/>
</dbReference>
<evidence type="ECO:0000259" key="6">
    <source>
        <dbReference type="PROSITE" id="PS50166"/>
    </source>
</evidence>
<feature type="compositionally biased region" description="Polar residues" evidence="5">
    <location>
        <begin position="44"/>
        <end position="55"/>
    </location>
</feature>
<dbReference type="PROSITE" id="PS50166">
    <property type="entry name" value="IMPORTIN_B_NT"/>
    <property type="match status" value="1"/>
</dbReference>
<dbReference type="Gene3D" id="1.25.10.10">
    <property type="entry name" value="Leucine-rich Repeat Variant"/>
    <property type="match status" value="1"/>
</dbReference>
<dbReference type="GO" id="GO:0006606">
    <property type="term" value="P:protein import into nucleus"/>
    <property type="evidence" value="ECO:0007669"/>
    <property type="project" value="TreeGrafter"/>
</dbReference>
<keyword evidence="8" id="KW-1185">Reference proteome</keyword>
<dbReference type="SUPFAM" id="SSF48371">
    <property type="entry name" value="ARM repeat"/>
    <property type="match status" value="1"/>
</dbReference>
<proteinExistence type="predicted"/>
<evidence type="ECO:0000256" key="1">
    <source>
        <dbReference type="ARBA" id="ARBA00004123"/>
    </source>
</evidence>
<dbReference type="InterPro" id="IPR016024">
    <property type="entry name" value="ARM-type_fold"/>
</dbReference>
<evidence type="ECO:0000256" key="5">
    <source>
        <dbReference type="SAM" id="MobiDB-lite"/>
    </source>
</evidence>
<name>A0A5A7PTP2_STRAF</name>
<dbReference type="GO" id="GO:0031267">
    <property type="term" value="F:small GTPase binding"/>
    <property type="evidence" value="ECO:0007669"/>
    <property type="project" value="InterPro"/>
</dbReference>
<comment type="caution">
    <text evidence="7">The sequence shown here is derived from an EMBL/GenBank/DDBJ whole genome shotgun (WGS) entry which is preliminary data.</text>
</comment>
<protein>
    <submittedName>
        <fullName evidence="7">Importin beta-2 subunit family protein</fullName>
    </submittedName>
</protein>
<dbReference type="GO" id="GO:0005635">
    <property type="term" value="C:nuclear envelope"/>
    <property type="evidence" value="ECO:0007669"/>
    <property type="project" value="TreeGrafter"/>
</dbReference>
<evidence type="ECO:0000256" key="4">
    <source>
        <dbReference type="ARBA" id="ARBA00023242"/>
    </source>
</evidence>
<evidence type="ECO:0000256" key="2">
    <source>
        <dbReference type="ARBA" id="ARBA00022448"/>
    </source>
</evidence>
<dbReference type="PANTHER" id="PTHR10997:SF9">
    <property type="entry name" value="IMPORTIN-9"/>
    <property type="match status" value="1"/>
</dbReference>
<evidence type="ECO:0000256" key="3">
    <source>
        <dbReference type="ARBA" id="ARBA00022927"/>
    </source>
</evidence>
<dbReference type="Pfam" id="PF03810">
    <property type="entry name" value="IBN_N"/>
    <property type="match status" value="1"/>
</dbReference>
<keyword evidence="4" id="KW-0539">Nucleus</keyword>
<keyword evidence="2" id="KW-0813">Transport</keyword>